<dbReference type="SUPFAM" id="SSF75615">
    <property type="entry name" value="Siroheme synthase middle domains-like"/>
    <property type="match status" value="1"/>
</dbReference>
<dbReference type="InterPro" id="IPR006367">
    <property type="entry name" value="Sirohaem_synthase_N"/>
</dbReference>
<dbReference type="EMBL" id="SLUL01000028">
    <property type="protein sequence ID" value="TCL43646.1"/>
    <property type="molecule type" value="Genomic_DNA"/>
</dbReference>
<dbReference type="NCBIfam" id="TIGR01470">
    <property type="entry name" value="cysG_Nterm"/>
    <property type="match status" value="1"/>
</dbReference>
<evidence type="ECO:0000313" key="9">
    <source>
        <dbReference type="Proteomes" id="UP000295658"/>
    </source>
</evidence>
<dbReference type="Gene3D" id="1.10.8.610">
    <property type="entry name" value="SirC, precorrin-2 dehydrogenase, C-terminal helical domain-like"/>
    <property type="match status" value="1"/>
</dbReference>
<dbReference type="SUPFAM" id="SSF51735">
    <property type="entry name" value="NAD(P)-binding Rossmann-fold domains"/>
    <property type="match status" value="1"/>
</dbReference>
<keyword evidence="3" id="KW-0560">Oxidoreductase</keyword>
<gene>
    <name evidence="8" type="ORF">EDD69_12811</name>
</gene>
<dbReference type="RefSeq" id="WP_132949686.1">
    <property type="nucleotide sequence ID" value="NZ_SLUL01000028.1"/>
</dbReference>
<dbReference type="UniPathway" id="UPA00262">
    <property type="reaction ID" value="UER00222"/>
</dbReference>
<dbReference type="Pfam" id="PF14824">
    <property type="entry name" value="Sirohm_synth_M"/>
    <property type="match status" value="1"/>
</dbReference>
<evidence type="ECO:0000256" key="1">
    <source>
        <dbReference type="ARBA" id="ARBA00005010"/>
    </source>
</evidence>
<sequence>MSYPIMVDITNKQVVVVGGGKVAERKIRGLQEANANVIVVAPEVTEYIQQLANGGELVWRKKYFSPGDLEDAFLIIAATNNREINEAVAQAAQPYQLINVVDAPTQSNFYVPSIVRRGKLTIAVSTEGASPTLAKKICQEIAEMYDEDYGNYIDFLYECRQYILRNVSDSDKKQQLLQAITGEEFRKSTNWEKEFRKLFERVMGE</sequence>
<keyword evidence="5" id="KW-0627">Porphyrin biosynthesis</keyword>
<evidence type="ECO:0000256" key="3">
    <source>
        <dbReference type="ARBA" id="ARBA00023002"/>
    </source>
</evidence>
<evidence type="ECO:0000256" key="2">
    <source>
        <dbReference type="ARBA" id="ARBA00012400"/>
    </source>
</evidence>
<evidence type="ECO:0000256" key="6">
    <source>
        <dbReference type="ARBA" id="ARBA00047561"/>
    </source>
</evidence>
<comment type="pathway">
    <text evidence="1">Porphyrin-containing compound metabolism; siroheme biosynthesis; sirohydrochlorin from precorrin-2: step 1/1.</text>
</comment>
<comment type="catalytic activity">
    <reaction evidence="6">
        <text>precorrin-2 + NAD(+) = sirohydrochlorin + NADH + 2 H(+)</text>
        <dbReference type="Rhea" id="RHEA:15613"/>
        <dbReference type="ChEBI" id="CHEBI:15378"/>
        <dbReference type="ChEBI" id="CHEBI:57540"/>
        <dbReference type="ChEBI" id="CHEBI:57945"/>
        <dbReference type="ChEBI" id="CHEBI:58351"/>
        <dbReference type="ChEBI" id="CHEBI:58827"/>
        <dbReference type="EC" id="1.3.1.76"/>
    </reaction>
</comment>
<dbReference type="EC" id="1.3.1.76" evidence="2"/>
<dbReference type="GO" id="GO:0004325">
    <property type="term" value="F:ferrochelatase activity"/>
    <property type="evidence" value="ECO:0007669"/>
    <property type="project" value="InterPro"/>
</dbReference>
<dbReference type="Pfam" id="PF13241">
    <property type="entry name" value="NAD_binding_7"/>
    <property type="match status" value="1"/>
</dbReference>
<dbReference type="AlphaFoldDB" id="A0A4R1Q6J3"/>
<dbReference type="Proteomes" id="UP000295658">
    <property type="component" value="Unassembled WGS sequence"/>
</dbReference>
<evidence type="ECO:0000256" key="5">
    <source>
        <dbReference type="ARBA" id="ARBA00023244"/>
    </source>
</evidence>
<evidence type="ECO:0000313" key="8">
    <source>
        <dbReference type="EMBL" id="TCL43646.1"/>
    </source>
</evidence>
<dbReference type="Pfam" id="PF22440">
    <property type="entry name" value="SirC_C"/>
    <property type="match status" value="1"/>
</dbReference>
<accession>A0A4R1Q6J3</accession>
<dbReference type="PANTHER" id="PTHR35330:SF1">
    <property type="entry name" value="SIROHEME BIOSYNTHESIS PROTEIN MET8"/>
    <property type="match status" value="1"/>
</dbReference>
<name>A0A4R1Q6J3_9BACL</name>
<feature type="domain" description="Siroheme synthase central" evidence="7">
    <location>
        <begin position="117"/>
        <end position="143"/>
    </location>
</feature>
<organism evidence="8 9">
    <name type="scientific">Thermolongibacillus altinsuensis</name>
    <dbReference type="NCBI Taxonomy" id="575256"/>
    <lineage>
        <taxon>Bacteria</taxon>
        <taxon>Bacillati</taxon>
        <taxon>Bacillota</taxon>
        <taxon>Bacilli</taxon>
        <taxon>Bacillales</taxon>
        <taxon>Anoxybacillaceae</taxon>
        <taxon>Thermolongibacillus</taxon>
    </lineage>
</organism>
<protein>
    <recommendedName>
        <fullName evidence="2">precorrin-2 dehydrogenase</fullName>
        <ecNumber evidence="2">1.3.1.76</ecNumber>
    </recommendedName>
</protein>
<dbReference type="InterPro" id="IPR042518">
    <property type="entry name" value="SirC_C"/>
</dbReference>
<dbReference type="InterPro" id="IPR028281">
    <property type="entry name" value="Sirohaem_synthase_central"/>
</dbReference>
<dbReference type="PANTHER" id="PTHR35330">
    <property type="entry name" value="SIROHEME BIOSYNTHESIS PROTEIN MET8"/>
    <property type="match status" value="1"/>
</dbReference>
<evidence type="ECO:0000259" key="7">
    <source>
        <dbReference type="Pfam" id="PF14824"/>
    </source>
</evidence>
<reference evidence="8 9" key="1">
    <citation type="submission" date="2019-03" db="EMBL/GenBank/DDBJ databases">
        <title>Genomic Encyclopedia of Type Strains, Phase IV (KMG-IV): sequencing the most valuable type-strain genomes for metagenomic binning, comparative biology and taxonomic classification.</title>
        <authorList>
            <person name="Goeker M."/>
        </authorList>
    </citation>
    <scope>NUCLEOTIDE SEQUENCE [LARGE SCALE GENOMIC DNA]</scope>
    <source>
        <strain evidence="8 9">DSM 24979</strain>
    </source>
</reference>
<dbReference type="GO" id="GO:0043115">
    <property type="term" value="F:precorrin-2 dehydrogenase activity"/>
    <property type="evidence" value="ECO:0007669"/>
    <property type="project" value="UniProtKB-EC"/>
</dbReference>
<keyword evidence="4" id="KW-0520">NAD</keyword>
<dbReference type="InterPro" id="IPR028161">
    <property type="entry name" value="Met8-like"/>
</dbReference>
<evidence type="ECO:0000256" key="4">
    <source>
        <dbReference type="ARBA" id="ARBA00023027"/>
    </source>
</evidence>
<keyword evidence="9" id="KW-1185">Reference proteome</keyword>
<dbReference type="GO" id="GO:0019354">
    <property type="term" value="P:siroheme biosynthetic process"/>
    <property type="evidence" value="ECO:0007669"/>
    <property type="project" value="UniProtKB-UniPathway"/>
</dbReference>
<dbReference type="Gene3D" id="3.40.50.720">
    <property type="entry name" value="NAD(P)-binding Rossmann-like Domain"/>
    <property type="match status" value="1"/>
</dbReference>
<dbReference type="InterPro" id="IPR036291">
    <property type="entry name" value="NAD(P)-bd_dom_sf"/>
</dbReference>
<proteinExistence type="predicted"/>
<dbReference type="NCBIfam" id="NF005222">
    <property type="entry name" value="PRK06718.1"/>
    <property type="match status" value="1"/>
</dbReference>
<comment type="caution">
    <text evidence="8">The sequence shown here is derived from an EMBL/GenBank/DDBJ whole genome shotgun (WGS) entry which is preliminary data.</text>
</comment>
<dbReference type="OrthoDB" id="9773765at2"/>